<dbReference type="AlphaFoldDB" id="A0A1U7NLM1"/>
<dbReference type="PANTHER" id="PTHR30336">
    <property type="entry name" value="INNER MEMBRANE PROTEIN, PROBABLE PERMEASE"/>
    <property type="match status" value="1"/>
</dbReference>
<proteinExistence type="predicted"/>
<dbReference type="InterPro" id="IPR051599">
    <property type="entry name" value="Cell_Envelope_Assoc"/>
</dbReference>
<dbReference type="STRING" id="1862672.BO225_07930"/>
<reference evidence="2 3" key="1">
    <citation type="submission" date="2016-11" db="EMBL/GenBank/DDBJ databases">
        <title>Description of two novel members of the family Erysipelotrichaceae: Ileibacterium lipovorans gen. nov., sp. nov. and Dubosiella newyorkensis, gen. nov., sp. nov.</title>
        <authorList>
            <person name="Cox L.M."/>
            <person name="Sohn J."/>
            <person name="Tyrrell K.L."/>
            <person name="Citron D.M."/>
            <person name="Lawson P.A."/>
            <person name="Patel N.B."/>
            <person name="Iizumi T."/>
            <person name="Perez-Perez G.I."/>
            <person name="Goldstein E.J."/>
            <person name="Blaser M.J."/>
        </authorList>
    </citation>
    <scope>NUCLEOTIDE SEQUENCE [LARGE SCALE GENOMIC DNA]</scope>
    <source>
        <strain evidence="2 3">NYU-BL-A4</strain>
    </source>
</reference>
<feature type="domain" description="DUF218" evidence="1">
    <location>
        <begin position="53"/>
        <end position="153"/>
    </location>
</feature>
<dbReference type="InterPro" id="IPR014729">
    <property type="entry name" value="Rossmann-like_a/b/a_fold"/>
</dbReference>
<protein>
    <recommendedName>
        <fullName evidence="1">DUF218 domain-containing protein</fullName>
    </recommendedName>
</protein>
<dbReference type="GeneID" id="78275865"/>
<accession>A0A1U7NLM1</accession>
<keyword evidence="3" id="KW-1185">Reference proteome</keyword>
<sequence>MFSKFTSKLLIFSSLACLLTYFYFFRIPKKPAKPLQYALLLGCPSKDDGSYSTSQKNRCELAIEAYRQNKYQVLIISGGAVKNKWIEAEQMKKYIQARCDIPMILEPHAKNTYENMKFTKELIDTNSILILTSSVHASRANALARQFFKHPVLWTYKDRSWKHKWREFLSRLVYIQFEIKKKWTRIV</sequence>
<name>A0A1U7NLM1_9FIRM</name>
<evidence type="ECO:0000313" key="2">
    <source>
        <dbReference type="EMBL" id="OLU45676.1"/>
    </source>
</evidence>
<dbReference type="EMBL" id="MPKA01000082">
    <property type="protein sequence ID" value="OLU45676.1"/>
    <property type="molecule type" value="Genomic_DNA"/>
</dbReference>
<dbReference type="OrthoDB" id="9782395at2"/>
<comment type="caution">
    <text evidence="2">The sequence shown here is derived from an EMBL/GenBank/DDBJ whole genome shotgun (WGS) entry which is preliminary data.</text>
</comment>
<dbReference type="RefSeq" id="WP_076341730.1">
    <property type="nucleotide sequence ID" value="NZ_CAOQIG010000006.1"/>
</dbReference>
<dbReference type="PANTHER" id="PTHR30336:SF4">
    <property type="entry name" value="ENVELOPE BIOGENESIS FACTOR ELYC"/>
    <property type="match status" value="1"/>
</dbReference>
<dbReference type="Proteomes" id="UP000186705">
    <property type="component" value="Unassembled WGS sequence"/>
</dbReference>
<dbReference type="GO" id="GO:0043164">
    <property type="term" value="P:Gram-negative-bacterium-type cell wall biogenesis"/>
    <property type="evidence" value="ECO:0007669"/>
    <property type="project" value="TreeGrafter"/>
</dbReference>
<dbReference type="Pfam" id="PF02698">
    <property type="entry name" value="DUF218"/>
    <property type="match status" value="1"/>
</dbReference>
<evidence type="ECO:0000313" key="3">
    <source>
        <dbReference type="Proteomes" id="UP000186705"/>
    </source>
</evidence>
<evidence type="ECO:0000259" key="1">
    <source>
        <dbReference type="Pfam" id="PF02698"/>
    </source>
</evidence>
<dbReference type="Gene3D" id="3.40.50.620">
    <property type="entry name" value="HUPs"/>
    <property type="match status" value="1"/>
</dbReference>
<dbReference type="InterPro" id="IPR003848">
    <property type="entry name" value="DUF218"/>
</dbReference>
<organism evidence="2 3">
    <name type="scientific">Dubosiella newyorkensis</name>
    <dbReference type="NCBI Taxonomy" id="1862672"/>
    <lineage>
        <taxon>Bacteria</taxon>
        <taxon>Bacillati</taxon>
        <taxon>Bacillota</taxon>
        <taxon>Erysipelotrichia</taxon>
        <taxon>Erysipelotrichales</taxon>
        <taxon>Erysipelotrichaceae</taxon>
        <taxon>Dubosiella</taxon>
    </lineage>
</organism>
<dbReference type="GO" id="GO:0005886">
    <property type="term" value="C:plasma membrane"/>
    <property type="evidence" value="ECO:0007669"/>
    <property type="project" value="TreeGrafter"/>
</dbReference>
<dbReference type="CDD" id="cd06259">
    <property type="entry name" value="YdcF-like"/>
    <property type="match status" value="1"/>
</dbReference>
<gene>
    <name evidence="2" type="ORF">BO225_07930</name>
</gene>
<dbReference type="GO" id="GO:0000270">
    <property type="term" value="P:peptidoglycan metabolic process"/>
    <property type="evidence" value="ECO:0007669"/>
    <property type="project" value="TreeGrafter"/>
</dbReference>